<dbReference type="EMBL" id="QWKY01000082">
    <property type="protein sequence ID" value="RIH75246.1"/>
    <property type="molecule type" value="Genomic_DNA"/>
</dbReference>
<keyword evidence="2 5" id="KW-0812">Transmembrane</keyword>
<evidence type="ECO:0000256" key="2">
    <source>
        <dbReference type="ARBA" id="ARBA00022692"/>
    </source>
</evidence>
<feature type="transmembrane region" description="Helical" evidence="5">
    <location>
        <begin position="95"/>
        <end position="111"/>
    </location>
</feature>
<feature type="transmembrane region" description="Helical" evidence="5">
    <location>
        <begin position="162"/>
        <end position="183"/>
    </location>
</feature>
<feature type="transmembrane region" description="Helical" evidence="5">
    <location>
        <begin position="25"/>
        <end position="42"/>
    </location>
</feature>
<dbReference type="InterPro" id="IPR007016">
    <property type="entry name" value="O-antigen_ligase-rel_domated"/>
</dbReference>
<feature type="domain" description="O-antigen ligase-related" evidence="6">
    <location>
        <begin position="122"/>
        <end position="271"/>
    </location>
</feature>
<evidence type="ECO:0000256" key="4">
    <source>
        <dbReference type="ARBA" id="ARBA00023136"/>
    </source>
</evidence>
<dbReference type="InterPro" id="IPR051533">
    <property type="entry name" value="WaaL-like"/>
</dbReference>
<accession>A0ABX9MJ76</accession>
<evidence type="ECO:0000313" key="7">
    <source>
        <dbReference type="EMBL" id="RIH75246.1"/>
    </source>
</evidence>
<dbReference type="PANTHER" id="PTHR37422:SF13">
    <property type="entry name" value="LIPOPOLYSACCHARIDE BIOSYNTHESIS PROTEIN PA4999-RELATED"/>
    <property type="match status" value="1"/>
</dbReference>
<feature type="transmembrane region" description="Helical" evidence="5">
    <location>
        <begin position="138"/>
        <end position="155"/>
    </location>
</feature>
<keyword evidence="3 5" id="KW-1133">Transmembrane helix</keyword>
<sequence length="360" mass="40438">MAVLLVVTILLVSLTSENPSYGLGQSAKLSIILLGAFPLLLGNSRLVKIGIATIPVAVFSNLILLILGLTASPVFAQLMTGDNRWGTFFNYPGSLWRVGILVVVLAMYALLHKCRSAYFALLLAAALVLIYFDSSRTGALLLFLAFVFLAFIILWERRQSLLAGVISIMTILAILGLLGFIFYNNQELVRQILPQRVVQTFEAIFIGNYEEADHTRYEMLQAAQAQIRQNPLWGIGIGNTRVDTNEGLMVVHNAYLQVWADLGIMGLIAYVGLVLGWLIWLPSFFRCVHWRVDPIERGLYYNAVFMLFFYAFSGLFHPISTEWSEWISFILPYALFAQVFSKDEVRNAKPSQLLSRNLNL</sequence>
<dbReference type="Proteomes" id="UP000265443">
    <property type="component" value="Unassembled WGS sequence"/>
</dbReference>
<organism evidence="7 8">
    <name type="scientific">Meiothermus hypogaeus</name>
    <dbReference type="NCBI Taxonomy" id="884155"/>
    <lineage>
        <taxon>Bacteria</taxon>
        <taxon>Thermotogati</taxon>
        <taxon>Deinococcota</taxon>
        <taxon>Deinococci</taxon>
        <taxon>Thermales</taxon>
        <taxon>Thermaceae</taxon>
        <taxon>Meiothermus</taxon>
    </lineage>
</organism>
<evidence type="ECO:0000256" key="1">
    <source>
        <dbReference type="ARBA" id="ARBA00004141"/>
    </source>
</evidence>
<comment type="subcellular location">
    <subcellularLocation>
        <location evidence="1">Membrane</location>
        <topology evidence="1">Multi-pass membrane protein</topology>
    </subcellularLocation>
</comment>
<evidence type="ECO:0000313" key="8">
    <source>
        <dbReference type="Proteomes" id="UP000265443"/>
    </source>
</evidence>
<gene>
    <name evidence="7" type="ORF">Mhypo_02982</name>
</gene>
<feature type="transmembrane region" description="Helical" evidence="5">
    <location>
        <begin position="299"/>
        <end position="317"/>
    </location>
</feature>
<dbReference type="GO" id="GO:0016874">
    <property type="term" value="F:ligase activity"/>
    <property type="evidence" value="ECO:0007669"/>
    <property type="project" value="UniProtKB-KW"/>
</dbReference>
<comment type="caution">
    <text evidence="7">The sequence shown here is derived from an EMBL/GenBank/DDBJ whole genome shotgun (WGS) entry which is preliminary data.</text>
</comment>
<keyword evidence="8" id="KW-1185">Reference proteome</keyword>
<feature type="transmembrane region" description="Helical" evidence="5">
    <location>
        <begin position="49"/>
        <end position="75"/>
    </location>
</feature>
<name>A0ABX9MJ76_9DEIN</name>
<reference evidence="7 8" key="1">
    <citation type="submission" date="2018-08" db="EMBL/GenBank/DDBJ databases">
        <title>Meiothermus hypogaeus DSM 23238 genome sequencing project.</title>
        <authorList>
            <person name="Da Costa M.S."/>
            <person name="Albuquerque L."/>
            <person name="Raposo P."/>
            <person name="Froufe H.J.C."/>
            <person name="Barroso C.S."/>
            <person name="Egas C."/>
        </authorList>
    </citation>
    <scope>NUCLEOTIDE SEQUENCE [LARGE SCALE GENOMIC DNA]</scope>
    <source>
        <strain evidence="7 8">DSM 23238</strain>
    </source>
</reference>
<dbReference type="Pfam" id="PF04932">
    <property type="entry name" value="Wzy_C"/>
    <property type="match status" value="1"/>
</dbReference>
<keyword evidence="7" id="KW-0436">Ligase</keyword>
<evidence type="ECO:0000256" key="3">
    <source>
        <dbReference type="ARBA" id="ARBA00022989"/>
    </source>
</evidence>
<protein>
    <submittedName>
        <fullName evidence="7">O-Antigen ligase</fullName>
    </submittedName>
</protein>
<evidence type="ECO:0000259" key="6">
    <source>
        <dbReference type="Pfam" id="PF04932"/>
    </source>
</evidence>
<feature type="transmembrane region" description="Helical" evidence="5">
    <location>
        <begin position="258"/>
        <end position="279"/>
    </location>
</feature>
<evidence type="ECO:0000256" key="5">
    <source>
        <dbReference type="SAM" id="Phobius"/>
    </source>
</evidence>
<keyword evidence="4 5" id="KW-0472">Membrane</keyword>
<feature type="transmembrane region" description="Helical" evidence="5">
    <location>
        <begin position="116"/>
        <end position="132"/>
    </location>
</feature>
<proteinExistence type="predicted"/>
<dbReference type="PANTHER" id="PTHR37422">
    <property type="entry name" value="TEICHURONIC ACID BIOSYNTHESIS PROTEIN TUAE"/>
    <property type="match status" value="1"/>
</dbReference>